<evidence type="ECO:0000256" key="6">
    <source>
        <dbReference type="SAM" id="MobiDB-lite"/>
    </source>
</evidence>
<feature type="domain" description="C3H1-type" evidence="7">
    <location>
        <begin position="177"/>
        <end position="204"/>
    </location>
</feature>
<name>A0A7E4VKJ4_PANRE</name>
<feature type="zinc finger region" description="C3H1-type" evidence="5">
    <location>
        <begin position="147"/>
        <end position="174"/>
    </location>
</feature>
<feature type="compositionally biased region" description="Basic and acidic residues" evidence="6">
    <location>
        <begin position="588"/>
        <end position="616"/>
    </location>
</feature>
<feature type="region of interest" description="Disordered" evidence="6">
    <location>
        <begin position="262"/>
        <end position="299"/>
    </location>
</feature>
<keyword evidence="2" id="KW-0677">Repeat</keyword>
<evidence type="ECO:0000256" key="4">
    <source>
        <dbReference type="ARBA" id="ARBA00022833"/>
    </source>
</evidence>
<dbReference type="Pfam" id="PF14608">
    <property type="entry name" value="zf-CCCH_2"/>
    <property type="match status" value="1"/>
</dbReference>
<dbReference type="WBParaSite" id="Pan_g22062.t1">
    <property type="protein sequence ID" value="Pan_g22062.t1"/>
    <property type="gene ID" value="Pan_g22062"/>
</dbReference>
<feature type="region of interest" description="Disordered" evidence="6">
    <location>
        <begin position="563"/>
        <end position="747"/>
    </location>
</feature>
<evidence type="ECO:0000256" key="1">
    <source>
        <dbReference type="ARBA" id="ARBA00022723"/>
    </source>
</evidence>
<keyword evidence="1 5" id="KW-0479">Metal-binding</keyword>
<dbReference type="GO" id="GO:0003723">
    <property type="term" value="F:RNA binding"/>
    <property type="evidence" value="ECO:0007669"/>
    <property type="project" value="InterPro"/>
</dbReference>
<keyword evidence="4 5" id="KW-0862">Zinc</keyword>
<dbReference type="Gene3D" id="4.10.1000.10">
    <property type="entry name" value="Zinc finger, CCCH-type"/>
    <property type="match status" value="2"/>
</dbReference>
<feature type="compositionally biased region" description="Basic and acidic residues" evidence="6">
    <location>
        <begin position="73"/>
        <end position="87"/>
    </location>
</feature>
<protein>
    <submittedName>
        <fullName evidence="9">Zinc finger CCCH domain-containing protein 6</fullName>
    </submittedName>
</protein>
<dbReference type="InterPro" id="IPR045124">
    <property type="entry name" value="Su(sable)-like"/>
</dbReference>
<reference evidence="8" key="1">
    <citation type="journal article" date="2013" name="Genetics">
        <title>The draft genome and transcriptome of Panagrellus redivivus are shaped by the harsh demands of a free-living lifestyle.</title>
        <authorList>
            <person name="Srinivasan J."/>
            <person name="Dillman A.R."/>
            <person name="Macchietto M.G."/>
            <person name="Heikkinen L."/>
            <person name="Lakso M."/>
            <person name="Fracchia K.M."/>
            <person name="Antoshechkin I."/>
            <person name="Mortazavi A."/>
            <person name="Wong G."/>
            <person name="Sternberg P.W."/>
        </authorList>
    </citation>
    <scope>NUCLEOTIDE SEQUENCE [LARGE SCALE GENOMIC DNA]</scope>
    <source>
        <strain evidence="8">MT8872</strain>
    </source>
</reference>
<evidence type="ECO:0000313" key="8">
    <source>
        <dbReference type="Proteomes" id="UP000492821"/>
    </source>
</evidence>
<dbReference type="PANTHER" id="PTHR13119">
    <property type="entry name" value="ZINC FINGER CCCH DOMAIN-CONTAINING PROTEI"/>
    <property type="match status" value="1"/>
</dbReference>
<feature type="compositionally biased region" description="Polar residues" evidence="6">
    <location>
        <begin position="280"/>
        <end position="290"/>
    </location>
</feature>
<evidence type="ECO:0000256" key="3">
    <source>
        <dbReference type="ARBA" id="ARBA00022771"/>
    </source>
</evidence>
<feature type="compositionally biased region" description="Basic and acidic residues" evidence="6">
    <location>
        <begin position="1"/>
        <end position="11"/>
    </location>
</feature>
<dbReference type="GO" id="GO:0045892">
    <property type="term" value="P:negative regulation of DNA-templated transcription"/>
    <property type="evidence" value="ECO:0007669"/>
    <property type="project" value="InterPro"/>
</dbReference>
<accession>A0A7E4VKJ4</accession>
<dbReference type="SMART" id="SM00356">
    <property type="entry name" value="ZnF_C3H1"/>
    <property type="match status" value="3"/>
</dbReference>
<feature type="compositionally biased region" description="Acidic residues" evidence="6">
    <location>
        <begin position="54"/>
        <end position="72"/>
    </location>
</feature>
<feature type="domain" description="C3H1-type" evidence="7">
    <location>
        <begin position="205"/>
        <end position="226"/>
    </location>
</feature>
<organism evidence="8 9">
    <name type="scientific">Panagrellus redivivus</name>
    <name type="common">Microworm</name>
    <dbReference type="NCBI Taxonomy" id="6233"/>
    <lineage>
        <taxon>Eukaryota</taxon>
        <taxon>Metazoa</taxon>
        <taxon>Ecdysozoa</taxon>
        <taxon>Nematoda</taxon>
        <taxon>Chromadorea</taxon>
        <taxon>Rhabditida</taxon>
        <taxon>Tylenchina</taxon>
        <taxon>Panagrolaimomorpha</taxon>
        <taxon>Panagrolaimoidea</taxon>
        <taxon>Panagrolaimidae</taxon>
        <taxon>Panagrellus</taxon>
    </lineage>
</organism>
<feature type="compositionally biased region" description="Basic and acidic residues" evidence="6">
    <location>
        <begin position="661"/>
        <end position="740"/>
    </location>
</feature>
<feature type="zinc finger region" description="C3H1-type" evidence="5">
    <location>
        <begin position="177"/>
        <end position="204"/>
    </location>
</feature>
<feature type="region of interest" description="Disordered" evidence="6">
    <location>
        <begin position="1"/>
        <end position="141"/>
    </location>
</feature>
<dbReference type="SUPFAM" id="SSF90229">
    <property type="entry name" value="CCCH zinc finger"/>
    <property type="match status" value="3"/>
</dbReference>
<dbReference type="Pfam" id="PF00642">
    <property type="entry name" value="zf-CCCH"/>
    <property type="match status" value="1"/>
</dbReference>
<dbReference type="GO" id="GO:0005634">
    <property type="term" value="C:nucleus"/>
    <property type="evidence" value="ECO:0007669"/>
    <property type="project" value="TreeGrafter"/>
</dbReference>
<dbReference type="AlphaFoldDB" id="A0A7E4VKJ4"/>
<evidence type="ECO:0000259" key="7">
    <source>
        <dbReference type="PROSITE" id="PS50103"/>
    </source>
</evidence>
<keyword evidence="8" id="KW-1185">Reference proteome</keyword>
<feature type="zinc finger region" description="C3H1-type" evidence="5">
    <location>
        <begin position="205"/>
        <end position="226"/>
    </location>
</feature>
<dbReference type="PANTHER" id="PTHR13119:SF12">
    <property type="entry name" value="PROTEIN SUPPRESSOR OF SABLE"/>
    <property type="match status" value="1"/>
</dbReference>
<evidence type="ECO:0000313" key="9">
    <source>
        <dbReference type="WBParaSite" id="Pan_g22062.t1"/>
    </source>
</evidence>
<evidence type="ECO:0000256" key="5">
    <source>
        <dbReference type="PROSITE-ProRule" id="PRU00723"/>
    </source>
</evidence>
<feature type="compositionally biased region" description="Pro residues" evidence="6">
    <location>
        <begin position="262"/>
        <end position="274"/>
    </location>
</feature>
<dbReference type="Proteomes" id="UP000492821">
    <property type="component" value="Unassembled WGS sequence"/>
</dbReference>
<reference evidence="9" key="2">
    <citation type="submission" date="2020-10" db="UniProtKB">
        <authorList>
            <consortium name="WormBaseParasite"/>
        </authorList>
    </citation>
    <scope>IDENTIFICATION</scope>
</reference>
<dbReference type="InterPro" id="IPR000571">
    <property type="entry name" value="Znf_CCCH"/>
</dbReference>
<sequence length="747" mass="84297">MDVPDDSKFESEEILPDTEETLNVEQENIPADLDAEMPETSEKECTSPNSADVADVEDGELPEDGEIMDEEEDKSHRAPEPVSKENKVIPPYHAPAPSTNGNSRYEHHESLKRHAAPSPDHYSKRPAISPDRYGPPVQLPPRRRQAWTESVLCKFFREGYCRDGDNCAYSHNAAHSNRKSELCKFYQQGFCKKGLACTLLHGEYPCKDFFKGQCSRQPCKYSHVPLNEFTKAIFDRVVQDETLASQIIIPQQPARRRVLLPRPAPSAQPEPRFVPEPHQSPYTRSPQAASALSPPMDNRSPNYGHHAIPPAAEAYPIHPAHPEPRKPELKVADDFVAMTSAEDPDEALFADDSIYNPMNNNNFHSYAPEPVQPYVPETSAPAPAANVGGLSITDMFNQISNEPATAATPTVITNFNSSLLDTSAVEQPKPKEVVYKLLPLEENGPDYDDAFMKKITNERFKEDPRVERIILKKFEHDSLMFNKNLVNATNQPKPAATVVAVARDPRLRGGDPRLNRPGAPAKAAVPAAPLPVAKAAIPVPVDVHDKEFQSLVEKQLAMVNQTQQLESRPPAAAPQYDPHAPSPSQYDSRPRYEGDRRHYEEDSRAYNEGYEGRPGYDRGGYSGGYDSYNGRSSRFEDDYRSYDDADRYRGPPRYAGRGRGRGYEGGDRFHGSRHPSDRYESQSRWDRDSHRRDYRERDRRDYGPPRREAGGRFRDRSRSPPPPRRGDLPMDDRSMKRKYDYQGPVRA</sequence>
<feature type="compositionally biased region" description="Acidic residues" evidence="6">
    <location>
        <begin position="12"/>
        <end position="22"/>
    </location>
</feature>
<proteinExistence type="predicted"/>
<dbReference type="PROSITE" id="PS50103">
    <property type="entry name" value="ZF_C3H1"/>
    <property type="match status" value="3"/>
</dbReference>
<dbReference type="GO" id="GO:0008270">
    <property type="term" value="F:zinc ion binding"/>
    <property type="evidence" value="ECO:0007669"/>
    <property type="project" value="UniProtKB-KW"/>
</dbReference>
<evidence type="ECO:0000256" key="2">
    <source>
        <dbReference type="ARBA" id="ARBA00022737"/>
    </source>
</evidence>
<keyword evidence="3 5" id="KW-0863">Zinc-finger</keyword>
<feature type="domain" description="C3H1-type" evidence="7">
    <location>
        <begin position="147"/>
        <end position="174"/>
    </location>
</feature>
<dbReference type="InterPro" id="IPR036855">
    <property type="entry name" value="Znf_CCCH_sf"/>
</dbReference>
<feature type="compositionally biased region" description="Basic and acidic residues" evidence="6">
    <location>
        <begin position="633"/>
        <end position="649"/>
    </location>
</feature>